<accession>A0A1R1XYA4</accession>
<name>A0A1R1XYA4_9FUNG</name>
<reference evidence="2" key="1">
    <citation type="submission" date="2017-01" db="EMBL/GenBank/DDBJ databases">
        <authorList>
            <person name="Wang Y."/>
            <person name="White M."/>
            <person name="Kvist S."/>
            <person name="Moncalvo J.-M."/>
        </authorList>
    </citation>
    <scope>NUCLEOTIDE SEQUENCE [LARGE SCALE GENOMIC DNA]</scope>
    <source>
        <strain evidence="2">ID-206-W2</strain>
    </source>
</reference>
<protein>
    <submittedName>
        <fullName evidence="1">Uncharacterized protein</fullName>
    </submittedName>
</protein>
<proteinExistence type="predicted"/>
<evidence type="ECO:0000313" key="2">
    <source>
        <dbReference type="Proteomes" id="UP000187429"/>
    </source>
</evidence>
<comment type="caution">
    <text evidence="1">The sequence shown here is derived from an EMBL/GenBank/DDBJ whole genome shotgun (WGS) entry which is preliminary data.</text>
</comment>
<dbReference type="Proteomes" id="UP000187429">
    <property type="component" value="Unassembled WGS sequence"/>
</dbReference>
<dbReference type="AlphaFoldDB" id="A0A1R1XYA4"/>
<gene>
    <name evidence="1" type="ORF">AYI69_g6563</name>
</gene>
<feature type="non-terminal residue" evidence="1">
    <location>
        <position position="174"/>
    </location>
</feature>
<keyword evidence="2" id="KW-1185">Reference proteome</keyword>
<evidence type="ECO:0000313" key="1">
    <source>
        <dbReference type="EMBL" id="OMJ19598.1"/>
    </source>
</evidence>
<dbReference type="EMBL" id="LSSM01002962">
    <property type="protein sequence ID" value="OMJ19598.1"/>
    <property type="molecule type" value="Genomic_DNA"/>
</dbReference>
<dbReference type="OrthoDB" id="5585372at2759"/>
<sequence>MSCSRWRNHRSSTIGRFIPTPISSDEYFLLSNFNEARLGLVGKLLGGESKQSLSQLRAGTADQNFELETAKFLNGIRVPRTLILQSISDSPAPLNQCPVGMELLERRRGFFVYFKNLFNKLSETKKKKDDPKYATNAEVNSTNVNSPSVFDKSKSDTQRLSLLENFFLGEPIGL</sequence>
<organism evidence="1 2">
    <name type="scientific">Smittium culicis</name>
    <dbReference type="NCBI Taxonomy" id="133412"/>
    <lineage>
        <taxon>Eukaryota</taxon>
        <taxon>Fungi</taxon>
        <taxon>Fungi incertae sedis</taxon>
        <taxon>Zoopagomycota</taxon>
        <taxon>Kickxellomycotina</taxon>
        <taxon>Harpellomycetes</taxon>
        <taxon>Harpellales</taxon>
        <taxon>Legeriomycetaceae</taxon>
        <taxon>Smittium</taxon>
    </lineage>
</organism>